<feature type="transmembrane region" description="Helical" evidence="9">
    <location>
        <begin position="372"/>
        <end position="391"/>
    </location>
</feature>
<evidence type="ECO:0000313" key="11">
    <source>
        <dbReference type="EMBL" id="KAG1811418.1"/>
    </source>
</evidence>
<dbReference type="NCBIfam" id="TIGR01297">
    <property type="entry name" value="CDF"/>
    <property type="match status" value="2"/>
</dbReference>
<comment type="caution">
    <text evidence="11">The sequence shown here is derived from an EMBL/GenBank/DDBJ whole genome shotgun (WGS) entry which is preliminary data.</text>
</comment>
<dbReference type="Proteomes" id="UP000807769">
    <property type="component" value="Unassembled WGS sequence"/>
</dbReference>
<evidence type="ECO:0000256" key="9">
    <source>
        <dbReference type="SAM" id="Phobius"/>
    </source>
</evidence>
<dbReference type="SUPFAM" id="SSF161111">
    <property type="entry name" value="Cation efflux protein transmembrane domain-like"/>
    <property type="match status" value="1"/>
</dbReference>
<dbReference type="EMBL" id="JABBWG010000029">
    <property type="protein sequence ID" value="KAG1811418.1"/>
    <property type="molecule type" value="Genomic_DNA"/>
</dbReference>
<dbReference type="GO" id="GO:0006882">
    <property type="term" value="P:intracellular zinc ion homeostasis"/>
    <property type="evidence" value="ECO:0007669"/>
    <property type="project" value="InterPro"/>
</dbReference>
<dbReference type="GO" id="GO:0005385">
    <property type="term" value="F:zinc ion transmembrane transporter activity"/>
    <property type="evidence" value="ECO:0007669"/>
    <property type="project" value="InterPro"/>
</dbReference>
<feature type="transmembrane region" description="Helical" evidence="9">
    <location>
        <begin position="230"/>
        <end position="249"/>
    </location>
</feature>
<dbReference type="GO" id="GO:0005794">
    <property type="term" value="C:Golgi apparatus"/>
    <property type="evidence" value="ECO:0007669"/>
    <property type="project" value="TreeGrafter"/>
</dbReference>
<evidence type="ECO:0000313" key="12">
    <source>
        <dbReference type="Proteomes" id="UP000807769"/>
    </source>
</evidence>
<evidence type="ECO:0000256" key="6">
    <source>
        <dbReference type="ARBA" id="ARBA00023065"/>
    </source>
</evidence>
<keyword evidence="7 9" id="KW-0472">Membrane</keyword>
<keyword evidence="12" id="KW-1185">Reference proteome</keyword>
<feature type="transmembrane region" description="Helical" evidence="9">
    <location>
        <begin position="341"/>
        <end position="360"/>
    </location>
</feature>
<reference evidence="11" key="1">
    <citation type="journal article" date="2020" name="New Phytol.">
        <title>Comparative genomics reveals dynamic genome evolution in host specialist ectomycorrhizal fungi.</title>
        <authorList>
            <person name="Lofgren L.A."/>
            <person name="Nguyen N.H."/>
            <person name="Vilgalys R."/>
            <person name="Ruytinx J."/>
            <person name="Liao H.L."/>
            <person name="Branco S."/>
            <person name="Kuo A."/>
            <person name="LaButti K."/>
            <person name="Lipzen A."/>
            <person name="Andreopoulos W."/>
            <person name="Pangilinan J."/>
            <person name="Riley R."/>
            <person name="Hundley H."/>
            <person name="Na H."/>
            <person name="Barry K."/>
            <person name="Grigoriev I.V."/>
            <person name="Stajich J.E."/>
            <person name="Kennedy P.G."/>
        </authorList>
    </citation>
    <scope>NUCLEOTIDE SEQUENCE</scope>
    <source>
        <strain evidence="11">MN1</strain>
    </source>
</reference>
<gene>
    <name evidence="11" type="ORF">BJ212DRAFT_1465706</name>
</gene>
<keyword evidence="3" id="KW-0813">Transport</keyword>
<dbReference type="Gene3D" id="1.20.1510.10">
    <property type="entry name" value="Cation efflux protein transmembrane domain"/>
    <property type="match status" value="2"/>
</dbReference>
<evidence type="ECO:0000259" key="10">
    <source>
        <dbReference type="Pfam" id="PF01545"/>
    </source>
</evidence>
<comment type="similarity">
    <text evidence="2">Belongs to the cation diffusion facilitator (CDF) transporter (TC 2.A.4) family. SLC30A subfamily.</text>
</comment>
<comment type="subcellular location">
    <subcellularLocation>
        <location evidence="1">Membrane</location>
        <topology evidence="1">Multi-pass membrane protein</topology>
    </subcellularLocation>
</comment>
<keyword evidence="4 9" id="KW-0812">Transmembrane</keyword>
<dbReference type="InterPro" id="IPR058533">
    <property type="entry name" value="Cation_efflux_TM"/>
</dbReference>
<dbReference type="PANTHER" id="PTHR45755">
    <property type="match status" value="1"/>
</dbReference>
<dbReference type="AlphaFoldDB" id="A0A9P7E529"/>
<feature type="transmembrane region" description="Helical" evidence="9">
    <location>
        <begin position="58"/>
        <end position="78"/>
    </location>
</feature>
<evidence type="ECO:0000256" key="2">
    <source>
        <dbReference type="ARBA" id="ARBA00008873"/>
    </source>
</evidence>
<feature type="transmembrane region" description="Helical" evidence="9">
    <location>
        <begin position="196"/>
        <end position="218"/>
    </location>
</feature>
<feature type="transmembrane region" description="Helical" evidence="9">
    <location>
        <begin position="412"/>
        <end position="431"/>
    </location>
</feature>
<dbReference type="PANTHER" id="PTHR45755:SF4">
    <property type="entry name" value="ZINC TRANSPORTER 7"/>
    <property type="match status" value="1"/>
</dbReference>
<feature type="domain" description="Cation efflux protein transmembrane" evidence="10">
    <location>
        <begin position="341"/>
        <end position="481"/>
    </location>
</feature>
<evidence type="ECO:0000256" key="7">
    <source>
        <dbReference type="ARBA" id="ARBA00023136"/>
    </source>
</evidence>
<keyword evidence="5 9" id="KW-1133">Transmembrane helix</keyword>
<feature type="region of interest" description="Disordered" evidence="8">
    <location>
        <begin position="467"/>
        <end position="497"/>
    </location>
</feature>
<keyword evidence="6" id="KW-0406">Ion transport</keyword>
<evidence type="ECO:0000256" key="4">
    <source>
        <dbReference type="ARBA" id="ARBA00022692"/>
    </source>
</evidence>
<dbReference type="RefSeq" id="XP_041190017.1">
    <property type="nucleotide sequence ID" value="XM_041338968.1"/>
</dbReference>
<feature type="compositionally biased region" description="Low complexity" evidence="8">
    <location>
        <begin position="539"/>
        <end position="548"/>
    </location>
</feature>
<evidence type="ECO:0000256" key="1">
    <source>
        <dbReference type="ARBA" id="ARBA00004141"/>
    </source>
</evidence>
<feature type="transmembrane region" description="Helical" evidence="9">
    <location>
        <begin position="90"/>
        <end position="113"/>
    </location>
</feature>
<feature type="transmembrane region" description="Helical" evidence="9">
    <location>
        <begin position="269"/>
        <end position="286"/>
    </location>
</feature>
<evidence type="ECO:0000256" key="5">
    <source>
        <dbReference type="ARBA" id="ARBA00022989"/>
    </source>
</evidence>
<dbReference type="InterPro" id="IPR045316">
    <property type="entry name" value="Msc2-like"/>
</dbReference>
<dbReference type="GO" id="GO:1904257">
    <property type="term" value="P:zinc ion import into Golgi lumen"/>
    <property type="evidence" value="ECO:0007669"/>
    <property type="project" value="TreeGrafter"/>
</dbReference>
<feature type="compositionally biased region" description="Basic and acidic residues" evidence="8">
    <location>
        <begin position="549"/>
        <end position="567"/>
    </location>
</feature>
<feature type="transmembrane region" description="Helical" evidence="9">
    <location>
        <begin position="443"/>
        <end position="462"/>
    </location>
</feature>
<feature type="transmembrane region" description="Helical" evidence="9">
    <location>
        <begin position="677"/>
        <end position="703"/>
    </location>
</feature>
<dbReference type="GO" id="GO:0031410">
    <property type="term" value="C:cytoplasmic vesicle"/>
    <property type="evidence" value="ECO:0007669"/>
    <property type="project" value="TreeGrafter"/>
</dbReference>
<dbReference type="GeneID" id="64632984"/>
<dbReference type="InterPro" id="IPR027469">
    <property type="entry name" value="Cation_efflux_TMD_sf"/>
</dbReference>
<feature type="compositionally biased region" description="Basic and acidic residues" evidence="8">
    <location>
        <begin position="641"/>
        <end position="659"/>
    </location>
</feature>
<feature type="region of interest" description="Disordered" evidence="8">
    <location>
        <begin position="520"/>
        <end position="671"/>
    </location>
</feature>
<dbReference type="Pfam" id="PF01545">
    <property type="entry name" value="Cation_efflux"/>
    <property type="match status" value="2"/>
</dbReference>
<feature type="transmembrane region" description="Helical" evidence="9">
    <location>
        <begin position="166"/>
        <end position="184"/>
    </location>
</feature>
<dbReference type="GO" id="GO:0016020">
    <property type="term" value="C:membrane"/>
    <property type="evidence" value="ECO:0007669"/>
    <property type="project" value="UniProtKB-SubCell"/>
</dbReference>
<sequence length="826" mass="90769">MSPPDARTRRKISLKPTRVLTGSISNRLIPIILPSNVIFVLALYAAKELLLSYDVGVFWVLMRVLACGALGMLTWEAFTGKLMKNSNIEWTAIGVSSLLLFVQQAALFTALYRLPSPRVMLFSHFSAMWVDSFIAPASIWKPILTFSSFLLSFASDALLSKRSVSIIAPGYGALVMHGISTYALEHLRGVLAPTVNPILTTAVSTLGAALVGLPLYAFRQALLDLPPTPIVPLTSLAVLPILAYTMIFLTPDTIGMQFNVTQTSQMFLVSYPIAFLVATAMGFLGFSQHPHWTDLLVGVILYYSIHPDNDPTLSGPSRTPMSKVIRFYLNSILSDPESRKIFYFLMLNLAFMLVQMLYGVWTNSLGLISDAIHMAFDCLAIGVGLLASIMAKWPPDERFTYGYGRIETLSGFANGIFLILISVFIVFEAVQRILDPPEMTTNQLLLISSLGLGVNLFGMYAMGGHHHHVPTPQGHSHNHGHAHQHQSHNGHTHGDYAHEHDIHSVGAHLHGPAASKLSEYLQSSLSHEDSHAHNHSSHLHSSNHTSSCSDHDSHSHSGSHSHSDHTHIHPPPSPLSMDQEGTSIRGRKPHSRGPSLRIPTDGTQVASAIPFPLSSPSGVDSPISPSYPSTLKHDHHHHYHHGMESSEPGPRDHNHDHCHEHKHGHHHEGHSDNMRGVFLHVMADTLGSVGVIISTLLIQFYGWTIFDPIASLFIAVMIAASVIPLVIDTGRVLSLDMGTREREVQQALSELAFVDGVASYSSPQFWPKDSANVIGSIHIQLALSSHKHPDTDDVRERVHTLLRSRISGLEELTIQLEEEGDSLESR</sequence>
<name>A0A9P7E529_9AGAM</name>
<dbReference type="OrthoDB" id="78669at2759"/>
<feature type="transmembrane region" description="Helical" evidence="9">
    <location>
        <begin position="709"/>
        <end position="727"/>
    </location>
</feature>
<feature type="transmembrane region" description="Helical" evidence="9">
    <location>
        <begin position="28"/>
        <end position="46"/>
    </location>
</feature>
<organism evidence="11 12">
    <name type="scientific">Suillus subaureus</name>
    <dbReference type="NCBI Taxonomy" id="48587"/>
    <lineage>
        <taxon>Eukaryota</taxon>
        <taxon>Fungi</taxon>
        <taxon>Dikarya</taxon>
        <taxon>Basidiomycota</taxon>
        <taxon>Agaricomycotina</taxon>
        <taxon>Agaricomycetes</taxon>
        <taxon>Agaricomycetidae</taxon>
        <taxon>Boletales</taxon>
        <taxon>Suillineae</taxon>
        <taxon>Suillaceae</taxon>
        <taxon>Suillus</taxon>
    </lineage>
</organism>
<protein>
    <recommendedName>
        <fullName evidence="10">Cation efflux protein transmembrane domain-containing protein</fullName>
    </recommendedName>
</protein>
<proteinExistence type="inferred from homology"/>
<feature type="transmembrane region" description="Helical" evidence="9">
    <location>
        <begin position="133"/>
        <end position="154"/>
    </location>
</feature>
<dbReference type="InterPro" id="IPR002524">
    <property type="entry name" value="Cation_efflux"/>
</dbReference>
<evidence type="ECO:0000256" key="8">
    <source>
        <dbReference type="SAM" id="MobiDB-lite"/>
    </source>
</evidence>
<feature type="compositionally biased region" description="Polar residues" evidence="8">
    <location>
        <begin position="614"/>
        <end position="629"/>
    </location>
</feature>
<evidence type="ECO:0000256" key="3">
    <source>
        <dbReference type="ARBA" id="ARBA00022448"/>
    </source>
</evidence>
<feature type="domain" description="Cation efflux protein transmembrane" evidence="10">
    <location>
        <begin position="664"/>
        <end position="733"/>
    </location>
</feature>
<feature type="compositionally biased region" description="Basic residues" evidence="8">
    <location>
        <begin position="476"/>
        <end position="491"/>
    </location>
</feature>
<accession>A0A9P7E529</accession>